<dbReference type="PANTHER" id="PTHR47130">
    <property type="entry name" value="SI:DKEY-19B23.11-RELATED"/>
    <property type="match status" value="1"/>
</dbReference>
<feature type="compositionally biased region" description="Polar residues" evidence="1">
    <location>
        <begin position="531"/>
        <end position="541"/>
    </location>
</feature>
<reference evidence="3" key="1">
    <citation type="submission" date="2021-01" db="EMBL/GenBank/DDBJ databases">
        <authorList>
            <person name="Zahm M."/>
            <person name="Roques C."/>
            <person name="Cabau C."/>
            <person name="Klopp C."/>
            <person name="Donnadieu C."/>
            <person name="Jouanno E."/>
            <person name="Lampietro C."/>
            <person name="Louis A."/>
            <person name="Herpin A."/>
            <person name="Echchiki A."/>
            <person name="Berthelot C."/>
            <person name="Parey E."/>
            <person name="Roest-Crollius H."/>
            <person name="Braasch I."/>
            <person name="Postlethwait J."/>
            <person name="Bobe J."/>
            <person name="Montfort J."/>
            <person name="Bouchez O."/>
            <person name="Begum T."/>
            <person name="Mejri S."/>
            <person name="Adams A."/>
            <person name="Chen W.-J."/>
            <person name="Guiguen Y."/>
        </authorList>
    </citation>
    <scope>NUCLEOTIDE SEQUENCE</scope>
    <source>
        <tissue evidence="3">Blood</tissue>
    </source>
</reference>
<evidence type="ECO:0000313" key="3">
    <source>
        <dbReference type="EMBL" id="KAI1898827.1"/>
    </source>
</evidence>
<feature type="region of interest" description="Disordered" evidence="1">
    <location>
        <begin position="527"/>
        <end position="585"/>
    </location>
</feature>
<proteinExistence type="predicted"/>
<accession>A0A8T3DTU2</accession>
<organism evidence="3 4">
    <name type="scientific">Albula goreensis</name>
    <dbReference type="NCBI Taxonomy" id="1534307"/>
    <lineage>
        <taxon>Eukaryota</taxon>
        <taxon>Metazoa</taxon>
        <taxon>Chordata</taxon>
        <taxon>Craniata</taxon>
        <taxon>Vertebrata</taxon>
        <taxon>Euteleostomi</taxon>
        <taxon>Actinopterygii</taxon>
        <taxon>Neopterygii</taxon>
        <taxon>Teleostei</taxon>
        <taxon>Albuliformes</taxon>
        <taxon>Albulidae</taxon>
        <taxon>Albula</taxon>
    </lineage>
</organism>
<dbReference type="Gene3D" id="2.60.40.3210">
    <property type="entry name" value="Zona pellucida, ZP-N domain"/>
    <property type="match status" value="1"/>
</dbReference>
<dbReference type="InterPro" id="IPR001507">
    <property type="entry name" value="ZP_dom"/>
</dbReference>
<protein>
    <recommendedName>
        <fullName evidence="2">ZP domain-containing protein</fullName>
    </recommendedName>
</protein>
<evidence type="ECO:0000313" key="4">
    <source>
        <dbReference type="Proteomes" id="UP000829720"/>
    </source>
</evidence>
<dbReference type="PANTHER" id="PTHR47130:SF6">
    <property type="entry name" value="EGG ENVELOPE GLYCOPROTEIN-LIKE PRECURSOR"/>
    <property type="match status" value="1"/>
</dbReference>
<dbReference type="Pfam" id="PF23344">
    <property type="entry name" value="ZP-N"/>
    <property type="match status" value="1"/>
</dbReference>
<name>A0A8T3DTU2_9TELE</name>
<comment type="caution">
    <text evidence="3">The sequence shown here is derived from an EMBL/GenBank/DDBJ whole genome shotgun (WGS) entry which is preliminary data.</text>
</comment>
<dbReference type="AlphaFoldDB" id="A0A8T3DTU2"/>
<keyword evidence="4" id="KW-1185">Reference proteome</keyword>
<evidence type="ECO:0000259" key="2">
    <source>
        <dbReference type="PROSITE" id="PS51034"/>
    </source>
</evidence>
<feature type="domain" description="ZP" evidence="2">
    <location>
        <begin position="411"/>
        <end position="616"/>
    </location>
</feature>
<evidence type="ECO:0000256" key="1">
    <source>
        <dbReference type="SAM" id="MobiDB-lite"/>
    </source>
</evidence>
<gene>
    <name evidence="3" type="ORF">AGOR_G00076360</name>
</gene>
<dbReference type="Proteomes" id="UP000829720">
    <property type="component" value="Unassembled WGS sequence"/>
</dbReference>
<dbReference type="InterPro" id="IPR055356">
    <property type="entry name" value="ZP-N"/>
</dbReference>
<dbReference type="Pfam" id="PF26562">
    <property type="entry name" value="Ig-like"/>
    <property type="match status" value="1"/>
</dbReference>
<dbReference type="OrthoDB" id="8945590at2759"/>
<dbReference type="EMBL" id="JAERUA010000006">
    <property type="protein sequence ID" value="KAI1898827.1"/>
    <property type="molecule type" value="Genomic_DNA"/>
</dbReference>
<dbReference type="PROSITE" id="PS51034">
    <property type="entry name" value="ZP_2"/>
    <property type="match status" value="1"/>
</dbReference>
<sequence length="616" mass="69455">MPVGDARILGYVIDTAAERVVFRAAYAQPYSEVKMVNGIAVEVVHATVFFRQMWMVVMIDLTLACTSNFGSFDGERLHWNTPVVLTPLIYDLSGFVSESIRLGANAELLDESTRNDWGYKLDVNGGTVWISIPYSAKGGHRMSFVRNNNFVEYYSISLYYEHVFTDGSGITTRVRQVKGLSTPLLYRVPFTIDQTVLEEYTFSVYLGNIPHDVDLTAVNLNGEPFTVSEAIVSGYSITKVSHPNGTHGYVLRVPFEEPFVQKMYYSEGILQYSLAINYTLHIMPKEEPYYHSALVTAQIKDVFPPDFNGICTESSIIFRMDHQELGFMWEITIGPHPLTPELAANRGYILQNDSRSLMLEVPVFSVGYTYEDINLREFFATFELLSRDARTLEIVKSTAKRCLFRTDELIVCSTDGVMTVVASMTAALPAAEPLRATLLDPSCKPKEADETRVLFAFEMNTCGTRVMVDESYVMYENEILVTRELLPEGAPVITRDADFRLTVRCYYPASSVIRLFVDRKFKSETPGFGSVKQTSTLSVKHQATPRPETPSRPEMPRQTAARPEMPRQTAARPEMPRQTTLPPTTVKAWSTKDPIEVGPAHYVWVRNGTIRADHKV</sequence>
<dbReference type="InterPro" id="IPR058876">
    <property type="entry name" value="Ig-like_ZP"/>
</dbReference>